<feature type="domain" description="Plasmid pRiA4b Orf3-like" evidence="2">
    <location>
        <begin position="2"/>
        <end position="69"/>
    </location>
</feature>
<comment type="caution">
    <text evidence="3">The sequence shown here is derived from an EMBL/GenBank/DDBJ whole genome shotgun (WGS) entry which is preliminary data.</text>
</comment>
<organism evidence="3 4">
    <name type="scientific">Eiseniibacteriota bacterium</name>
    <dbReference type="NCBI Taxonomy" id="2212470"/>
    <lineage>
        <taxon>Bacteria</taxon>
        <taxon>Candidatus Eiseniibacteriota</taxon>
    </lineage>
</organism>
<sequence>TLEAIRLAQPGQKYPLCIGGARACPPEDCGGVGGYEDLLSVLRTPTHEEYESTLQWLGRRFDPERFDPKLVNFDDPARRYELAFEKPLRPSHGGRPTTRPANTRLPRSRARRARR</sequence>
<protein>
    <submittedName>
        <fullName evidence="3">Plasmid pRiA4b ORF-3 family protein</fullName>
    </submittedName>
</protein>
<evidence type="ECO:0000313" key="4">
    <source>
        <dbReference type="Proteomes" id="UP000317716"/>
    </source>
</evidence>
<feature type="compositionally biased region" description="Basic residues" evidence="1">
    <location>
        <begin position="106"/>
        <end position="115"/>
    </location>
</feature>
<feature type="non-terminal residue" evidence="3">
    <location>
        <position position="1"/>
    </location>
</feature>
<dbReference type="SUPFAM" id="SSF159941">
    <property type="entry name" value="MM3350-like"/>
    <property type="match status" value="1"/>
</dbReference>
<dbReference type="PANTHER" id="PTHR41878">
    <property type="entry name" value="LEXA REPRESSOR-RELATED"/>
    <property type="match status" value="1"/>
</dbReference>
<evidence type="ECO:0000313" key="3">
    <source>
        <dbReference type="EMBL" id="TMQ56834.1"/>
    </source>
</evidence>
<accession>A0A538SZZ7</accession>
<gene>
    <name evidence="3" type="ORF">E6K72_04300</name>
</gene>
<dbReference type="InterPro" id="IPR024047">
    <property type="entry name" value="MM3350-like_sf"/>
</dbReference>
<dbReference type="PANTHER" id="PTHR41878:SF1">
    <property type="entry name" value="TNPR PROTEIN"/>
    <property type="match status" value="1"/>
</dbReference>
<evidence type="ECO:0000259" key="2">
    <source>
        <dbReference type="Pfam" id="PF07929"/>
    </source>
</evidence>
<dbReference type="Proteomes" id="UP000317716">
    <property type="component" value="Unassembled WGS sequence"/>
</dbReference>
<dbReference type="Gene3D" id="3.10.290.30">
    <property type="entry name" value="MM3350-like"/>
    <property type="match status" value="1"/>
</dbReference>
<dbReference type="AlphaFoldDB" id="A0A538SZZ7"/>
<reference evidence="3 4" key="1">
    <citation type="journal article" date="2019" name="Nat. Microbiol.">
        <title>Mediterranean grassland soil C-N compound turnover is dependent on rainfall and depth, and is mediated by genomically divergent microorganisms.</title>
        <authorList>
            <person name="Diamond S."/>
            <person name="Andeer P.F."/>
            <person name="Li Z."/>
            <person name="Crits-Christoph A."/>
            <person name="Burstein D."/>
            <person name="Anantharaman K."/>
            <person name="Lane K.R."/>
            <person name="Thomas B.C."/>
            <person name="Pan C."/>
            <person name="Northen T.R."/>
            <person name="Banfield J.F."/>
        </authorList>
    </citation>
    <scope>NUCLEOTIDE SEQUENCE [LARGE SCALE GENOMIC DNA]</scope>
    <source>
        <strain evidence="3">WS_2</strain>
    </source>
</reference>
<feature type="region of interest" description="Disordered" evidence="1">
    <location>
        <begin position="83"/>
        <end position="115"/>
    </location>
</feature>
<proteinExistence type="predicted"/>
<name>A0A538SZZ7_UNCEI</name>
<dbReference type="InterPro" id="IPR012912">
    <property type="entry name" value="Plasmid_pRiA4b_Orf3-like"/>
</dbReference>
<evidence type="ECO:0000256" key="1">
    <source>
        <dbReference type="SAM" id="MobiDB-lite"/>
    </source>
</evidence>
<dbReference type="EMBL" id="VBOS01000148">
    <property type="protein sequence ID" value="TMQ56834.1"/>
    <property type="molecule type" value="Genomic_DNA"/>
</dbReference>
<dbReference type="Pfam" id="PF07929">
    <property type="entry name" value="PRiA4_ORF3"/>
    <property type="match status" value="1"/>
</dbReference>